<dbReference type="SUPFAM" id="SSF56219">
    <property type="entry name" value="DNase I-like"/>
    <property type="match status" value="1"/>
</dbReference>
<dbReference type="GO" id="GO:0046856">
    <property type="term" value="P:phosphatidylinositol dephosphorylation"/>
    <property type="evidence" value="ECO:0007669"/>
    <property type="project" value="InterPro"/>
</dbReference>
<evidence type="ECO:0000259" key="2">
    <source>
        <dbReference type="SMART" id="SM00128"/>
    </source>
</evidence>
<dbReference type="Pfam" id="PF22669">
    <property type="entry name" value="Exo_endo_phos2"/>
    <property type="match status" value="1"/>
</dbReference>
<dbReference type="InterPro" id="IPR056455">
    <property type="entry name" value="Ig-like_IP5PC_F"/>
</dbReference>
<dbReference type="InterPro" id="IPR015943">
    <property type="entry name" value="WD40/YVTN_repeat-like_dom_sf"/>
</dbReference>
<reference evidence="3 4" key="1">
    <citation type="journal article" date="2021" name="Nat. Plants">
        <title>The Taxus genome provides insights into paclitaxel biosynthesis.</title>
        <authorList>
            <person name="Xiong X."/>
            <person name="Gou J."/>
            <person name="Liao Q."/>
            <person name="Li Y."/>
            <person name="Zhou Q."/>
            <person name="Bi G."/>
            <person name="Li C."/>
            <person name="Du R."/>
            <person name="Wang X."/>
            <person name="Sun T."/>
            <person name="Guo L."/>
            <person name="Liang H."/>
            <person name="Lu P."/>
            <person name="Wu Y."/>
            <person name="Zhang Z."/>
            <person name="Ro D.K."/>
            <person name="Shang Y."/>
            <person name="Huang S."/>
            <person name="Yan J."/>
        </authorList>
    </citation>
    <scope>NUCLEOTIDE SEQUENCE [LARGE SCALE GENOMIC DNA]</scope>
    <source>
        <strain evidence="3">Ta-2019</strain>
    </source>
</reference>
<dbReference type="InterPro" id="IPR056454">
    <property type="entry name" value="Beta-prop_IP5PC_F"/>
</dbReference>
<organism evidence="3 4">
    <name type="scientific">Taxus chinensis</name>
    <name type="common">Chinese yew</name>
    <name type="synonym">Taxus wallichiana var. chinensis</name>
    <dbReference type="NCBI Taxonomy" id="29808"/>
    <lineage>
        <taxon>Eukaryota</taxon>
        <taxon>Viridiplantae</taxon>
        <taxon>Streptophyta</taxon>
        <taxon>Embryophyta</taxon>
        <taxon>Tracheophyta</taxon>
        <taxon>Spermatophyta</taxon>
        <taxon>Pinopsida</taxon>
        <taxon>Pinidae</taxon>
        <taxon>Conifers II</taxon>
        <taxon>Cupressales</taxon>
        <taxon>Taxaceae</taxon>
        <taxon>Taxus</taxon>
    </lineage>
</organism>
<dbReference type="PANTHER" id="PTHR11200">
    <property type="entry name" value="INOSITOL 5-PHOSPHATASE"/>
    <property type="match status" value="1"/>
</dbReference>
<dbReference type="Pfam" id="PF23754">
    <property type="entry name" value="Beta-prop_IP5PC_F"/>
    <property type="match status" value="1"/>
</dbReference>
<dbReference type="AlphaFoldDB" id="A0AA38FWP2"/>
<dbReference type="OMA" id="NQERANY"/>
<comment type="caution">
    <text evidence="3">The sequence shown here is derived from an EMBL/GenBank/DDBJ whole genome shotgun (WGS) entry which is preliminary data.</text>
</comment>
<feature type="non-terminal residue" evidence="3">
    <location>
        <position position="806"/>
    </location>
</feature>
<feature type="domain" description="Inositol polyphosphate-related phosphatase" evidence="2">
    <location>
        <begin position="216"/>
        <end position="596"/>
    </location>
</feature>
<name>A0AA38FWP2_TAXCH</name>
<dbReference type="InterPro" id="IPR046985">
    <property type="entry name" value="IP5"/>
</dbReference>
<evidence type="ECO:0000313" key="3">
    <source>
        <dbReference type="EMBL" id="KAH9311866.1"/>
    </source>
</evidence>
<dbReference type="Gene3D" id="2.130.10.10">
    <property type="entry name" value="YVTN repeat-like/Quinoprotein amine dehydrogenase"/>
    <property type="match status" value="1"/>
</dbReference>
<dbReference type="Pfam" id="PF23755">
    <property type="entry name" value="Ig-like_IP5PC_F"/>
    <property type="match status" value="1"/>
</dbReference>
<proteinExistence type="inferred from homology"/>
<dbReference type="Proteomes" id="UP000824469">
    <property type="component" value="Unassembled WGS sequence"/>
</dbReference>
<sequence>ELWIGSEHGSLKAWPWEATKRALSLAPGERHMAVLSMERSYIDLRDHTTKLGTCIVTDADVRFLLSDHSTGRVWSGGYFSLALWDAQTRDVLKFFVTDAGAEFCSRDISVTRDSPSEGENKINNAKASMKEKTQGALRFFQRSKSVFMEAAEAVCRAAVGCQVGDETKRIEALAASTNQMIWIGYANGLLVQWDFQGNHIREFRHASVAIQCLCALGTRIWIGYADGRVQIMEQDGNLLGGWVAHDSSVVEMAVGGGYVFTLAGHGGIRGWTMTSPSPFDSRLRLALMQKGLSYTKKEHIKILAGSWNVNQERANYDSLISWLAYPASEASIVVVGLQEMEMGPGFLAMAAAKETGAVALKMRIFRRTLCVINCHFSAHLDAVAQRNADFEHVYHNMTFGRIVTGVSSVASGVSSAVQKLKGMNAQRVPEPELGQTEKDLPSLPEEGIPQLVEADMVIWLGDLNYRLDDISYDEAIYYIANKQLDLLLVKDQLIREMKAGSVFQGMQEGNITFPPTYKFDKDQIGWQGYDSSEKRRVPAWCDRILFHDSSNSISAECNLTCPIVCSVAWYDACMDVTNSDHKPVRCMFDVDVARIDESIRRREYGELIHLNKRIKGLLEHSNEIPDIVVSTNNIVLQDHDSSVLRLTNKCVGNTAIFQIICEGEATVSSGQSYDISLKNSSARGCFGFSRWLRVFPASGIIGPGGTIEICVHHEDFLTEEEYVDGHPKNSWCVDKRDKVVALLVNVRGNGSSKTKQHRIFVCRCMSSRVQFPSIEKDEAIQTNALQRSNFHPSDLSKNLVPDVPFH</sequence>
<dbReference type="SUPFAM" id="SSF101908">
    <property type="entry name" value="Putative isomerase YbhE"/>
    <property type="match status" value="1"/>
</dbReference>
<dbReference type="GO" id="GO:0004439">
    <property type="term" value="F:phosphatidylinositol-4,5-bisphosphate 5-phosphatase activity"/>
    <property type="evidence" value="ECO:0007669"/>
    <property type="project" value="TreeGrafter"/>
</dbReference>
<dbReference type="SMART" id="SM00128">
    <property type="entry name" value="IPPc"/>
    <property type="match status" value="1"/>
</dbReference>
<protein>
    <recommendedName>
        <fullName evidence="2">Inositol polyphosphate-related phosphatase domain-containing protein</fullName>
    </recommendedName>
</protein>
<dbReference type="InterPro" id="IPR036691">
    <property type="entry name" value="Endo/exonu/phosph_ase_sf"/>
</dbReference>
<comment type="similarity">
    <text evidence="1">Belongs to the inositol polyphosphate 5-phosphatase family.</text>
</comment>
<dbReference type="PANTHER" id="PTHR11200:SF300">
    <property type="entry name" value="TYPE II INOSITOL 1,4,5-TRISPHOSPHATE 5-PHOSPHATASE"/>
    <property type="match status" value="1"/>
</dbReference>
<keyword evidence="4" id="KW-1185">Reference proteome</keyword>
<dbReference type="Gene3D" id="3.60.10.10">
    <property type="entry name" value="Endonuclease/exonuclease/phosphatase"/>
    <property type="match status" value="2"/>
</dbReference>
<dbReference type="EMBL" id="JAHRHJ020000006">
    <property type="protein sequence ID" value="KAH9311866.1"/>
    <property type="molecule type" value="Genomic_DNA"/>
</dbReference>
<evidence type="ECO:0000256" key="1">
    <source>
        <dbReference type="ARBA" id="ARBA00010768"/>
    </source>
</evidence>
<accession>A0AA38FWP2</accession>
<dbReference type="InterPro" id="IPR000300">
    <property type="entry name" value="IPPc"/>
</dbReference>
<evidence type="ECO:0000313" key="4">
    <source>
        <dbReference type="Proteomes" id="UP000824469"/>
    </source>
</evidence>
<gene>
    <name evidence="3" type="ORF">KI387_026901</name>
</gene>